<gene>
    <name evidence="2" type="ORF">NP233_g9518</name>
</gene>
<dbReference type="AlphaFoldDB" id="A0AAD5YN39"/>
<comment type="caution">
    <text evidence="2">The sequence shown here is derived from an EMBL/GenBank/DDBJ whole genome shotgun (WGS) entry which is preliminary data.</text>
</comment>
<organism evidence="2 3">
    <name type="scientific">Leucocoprinus birnbaumii</name>
    <dbReference type="NCBI Taxonomy" id="56174"/>
    <lineage>
        <taxon>Eukaryota</taxon>
        <taxon>Fungi</taxon>
        <taxon>Dikarya</taxon>
        <taxon>Basidiomycota</taxon>
        <taxon>Agaricomycotina</taxon>
        <taxon>Agaricomycetes</taxon>
        <taxon>Agaricomycetidae</taxon>
        <taxon>Agaricales</taxon>
        <taxon>Agaricineae</taxon>
        <taxon>Agaricaceae</taxon>
        <taxon>Leucocoprinus</taxon>
    </lineage>
</organism>
<sequence length="201" mass="22724">MATPYLLPPSPSTSTISCRASTILHTPSDLSLRPGLSRTHGKPSRRRSVETQEILRIMDPSYLSPQSYFSSANPHPTRRLSEDYNCYVDAQGHLHDIDYRPFPTIHPVSPHSNGSRLSPTRSHSSPLPRPRSPQVPYWETFSVSQPDQPDYDGETNEWDSSDAILYASRPEYTADIQTYPYIPSAGRIHTSSAYERSLHRD</sequence>
<proteinExistence type="predicted"/>
<keyword evidence="3" id="KW-1185">Reference proteome</keyword>
<evidence type="ECO:0000313" key="3">
    <source>
        <dbReference type="Proteomes" id="UP001213000"/>
    </source>
</evidence>
<reference evidence="2" key="1">
    <citation type="submission" date="2022-07" db="EMBL/GenBank/DDBJ databases">
        <title>Genome Sequence of Leucocoprinus birnbaumii.</title>
        <authorList>
            <person name="Buettner E."/>
        </authorList>
    </citation>
    <scope>NUCLEOTIDE SEQUENCE</scope>
    <source>
        <strain evidence="2">VT141</strain>
    </source>
</reference>
<protein>
    <submittedName>
        <fullName evidence="2">Uncharacterized protein</fullName>
    </submittedName>
</protein>
<accession>A0AAD5YN39</accession>
<dbReference type="EMBL" id="JANIEX010000859">
    <property type="protein sequence ID" value="KAJ3562518.1"/>
    <property type="molecule type" value="Genomic_DNA"/>
</dbReference>
<feature type="region of interest" description="Disordered" evidence="1">
    <location>
        <begin position="28"/>
        <end position="49"/>
    </location>
</feature>
<evidence type="ECO:0000313" key="2">
    <source>
        <dbReference type="EMBL" id="KAJ3562518.1"/>
    </source>
</evidence>
<feature type="region of interest" description="Disordered" evidence="1">
    <location>
        <begin position="104"/>
        <end position="136"/>
    </location>
</feature>
<feature type="compositionally biased region" description="Low complexity" evidence="1">
    <location>
        <begin position="115"/>
        <end position="126"/>
    </location>
</feature>
<name>A0AAD5YN39_9AGAR</name>
<evidence type="ECO:0000256" key="1">
    <source>
        <dbReference type="SAM" id="MobiDB-lite"/>
    </source>
</evidence>
<dbReference type="Proteomes" id="UP001213000">
    <property type="component" value="Unassembled WGS sequence"/>
</dbReference>